<evidence type="ECO:0000256" key="7">
    <source>
        <dbReference type="ARBA" id="ARBA00022989"/>
    </source>
</evidence>
<dbReference type="AlphaFoldDB" id="A0A1M5TKZ1"/>
<dbReference type="Pfam" id="PF00528">
    <property type="entry name" value="BPD_transp_1"/>
    <property type="match status" value="1"/>
</dbReference>
<evidence type="ECO:0000256" key="9">
    <source>
        <dbReference type="RuleBase" id="RU363032"/>
    </source>
</evidence>
<feature type="transmembrane region" description="Helical" evidence="9">
    <location>
        <begin position="211"/>
        <end position="232"/>
    </location>
</feature>
<dbReference type="PANTHER" id="PTHR30425:SF1">
    <property type="entry name" value="PHOSPHATE TRANSPORT SYSTEM PERMEASE PROTEIN PSTC"/>
    <property type="match status" value="1"/>
</dbReference>
<evidence type="ECO:0000313" key="11">
    <source>
        <dbReference type="EMBL" id="SHH51330.1"/>
    </source>
</evidence>
<dbReference type="STRING" id="1123380.SAMN02745199_1371"/>
<feature type="transmembrane region" description="Helical" evidence="9">
    <location>
        <begin position="111"/>
        <end position="131"/>
    </location>
</feature>
<feature type="transmembrane region" description="Helical" evidence="9">
    <location>
        <begin position="62"/>
        <end position="90"/>
    </location>
</feature>
<dbReference type="SUPFAM" id="SSF161098">
    <property type="entry name" value="MetI-like"/>
    <property type="match status" value="1"/>
</dbReference>
<dbReference type="GO" id="GO:0005886">
    <property type="term" value="C:plasma membrane"/>
    <property type="evidence" value="ECO:0007669"/>
    <property type="project" value="UniProtKB-SubCell"/>
</dbReference>
<evidence type="ECO:0000256" key="4">
    <source>
        <dbReference type="ARBA" id="ARBA00022475"/>
    </source>
</evidence>
<keyword evidence="8 9" id="KW-0472">Membrane</keyword>
<dbReference type="RefSeq" id="WP_234946828.1">
    <property type="nucleotide sequence ID" value="NZ_FQXN01000005.1"/>
</dbReference>
<evidence type="ECO:0000256" key="8">
    <source>
        <dbReference type="ARBA" id="ARBA00023136"/>
    </source>
</evidence>
<accession>A0A1M5TKZ1</accession>
<keyword evidence="4" id="KW-1003">Cell membrane</keyword>
<proteinExistence type="inferred from homology"/>
<evidence type="ECO:0000256" key="5">
    <source>
        <dbReference type="ARBA" id="ARBA00022592"/>
    </source>
</evidence>
<dbReference type="CDD" id="cd06261">
    <property type="entry name" value="TM_PBP2"/>
    <property type="match status" value="1"/>
</dbReference>
<dbReference type="Gene3D" id="1.10.3720.10">
    <property type="entry name" value="MetI-like"/>
    <property type="match status" value="1"/>
</dbReference>
<evidence type="ECO:0000256" key="1">
    <source>
        <dbReference type="ARBA" id="ARBA00004651"/>
    </source>
</evidence>
<dbReference type="GO" id="GO:0006817">
    <property type="term" value="P:phosphate ion transport"/>
    <property type="evidence" value="ECO:0007669"/>
    <property type="project" value="UniProtKB-KW"/>
</dbReference>
<dbReference type="PANTHER" id="PTHR30425">
    <property type="entry name" value="PHOSPHATE TRANSPORT SYSTEM PERMEASE PROTEIN PST"/>
    <property type="match status" value="1"/>
</dbReference>
<organism evidence="11 12">
    <name type="scientific">Thermosipho atlanticus DSM 15807</name>
    <dbReference type="NCBI Taxonomy" id="1123380"/>
    <lineage>
        <taxon>Bacteria</taxon>
        <taxon>Thermotogati</taxon>
        <taxon>Thermotogota</taxon>
        <taxon>Thermotogae</taxon>
        <taxon>Thermotogales</taxon>
        <taxon>Fervidobacteriaceae</taxon>
        <taxon>Thermosipho</taxon>
    </lineage>
</organism>
<name>A0A1M5TKZ1_9BACT</name>
<dbReference type="Proteomes" id="UP000242592">
    <property type="component" value="Unassembled WGS sequence"/>
</dbReference>
<feature type="transmembrane region" description="Helical" evidence="9">
    <location>
        <begin position="12"/>
        <end position="33"/>
    </location>
</feature>
<keyword evidence="6 9" id="KW-0812">Transmembrane</keyword>
<evidence type="ECO:0000259" key="10">
    <source>
        <dbReference type="PROSITE" id="PS50928"/>
    </source>
</evidence>
<dbReference type="InterPro" id="IPR035906">
    <property type="entry name" value="MetI-like_sf"/>
</dbReference>
<keyword evidence="12" id="KW-1185">Reference proteome</keyword>
<gene>
    <name evidence="11" type="ORF">SAMN02745199_1371</name>
</gene>
<dbReference type="InterPro" id="IPR051124">
    <property type="entry name" value="Phosphate_Transport_Permease"/>
</dbReference>
<feature type="transmembrane region" description="Helical" evidence="9">
    <location>
        <begin position="255"/>
        <end position="277"/>
    </location>
</feature>
<comment type="similarity">
    <text evidence="2">Belongs to the binding-protein-dependent transport system permease family. CysTW subfamily.</text>
</comment>
<evidence type="ECO:0000256" key="2">
    <source>
        <dbReference type="ARBA" id="ARBA00007069"/>
    </source>
</evidence>
<protein>
    <submittedName>
        <fullName evidence="11">Phosphate ABC transporter membrane protein 1, PhoT family</fullName>
    </submittedName>
</protein>
<dbReference type="PROSITE" id="PS50928">
    <property type="entry name" value="ABC_TM1"/>
    <property type="match status" value="1"/>
</dbReference>
<dbReference type="GO" id="GO:0055085">
    <property type="term" value="P:transmembrane transport"/>
    <property type="evidence" value="ECO:0007669"/>
    <property type="project" value="InterPro"/>
</dbReference>
<dbReference type="InterPro" id="IPR000515">
    <property type="entry name" value="MetI-like"/>
</dbReference>
<dbReference type="EMBL" id="FQXN01000005">
    <property type="protein sequence ID" value="SHH51330.1"/>
    <property type="molecule type" value="Genomic_DNA"/>
</dbReference>
<keyword evidence="7 9" id="KW-1133">Transmembrane helix</keyword>
<evidence type="ECO:0000256" key="6">
    <source>
        <dbReference type="ARBA" id="ARBA00022692"/>
    </source>
</evidence>
<feature type="transmembrane region" description="Helical" evidence="9">
    <location>
        <begin position="143"/>
        <end position="162"/>
    </location>
</feature>
<evidence type="ECO:0000256" key="3">
    <source>
        <dbReference type="ARBA" id="ARBA00022448"/>
    </source>
</evidence>
<keyword evidence="3 9" id="KW-0813">Transport</keyword>
<keyword evidence="5" id="KW-0592">Phosphate transport</keyword>
<comment type="subcellular location">
    <subcellularLocation>
        <location evidence="1 9">Cell membrane</location>
        <topology evidence="1 9">Multi-pass membrane protein</topology>
    </subcellularLocation>
</comment>
<feature type="domain" description="ABC transmembrane type-1" evidence="10">
    <location>
        <begin position="68"/>
        <end position="278"/>
    </location>
</feature>
<reference evidence="12" key="1">
    <citation type="submission" date="2016-11" db="EMBL/GenBank/DDBJ databases">
        <authorList>
            <person name="Varghese N."/>
            <person name="Submissions S."/>
        </authorList>
    </citation>
    <scope>NUCLEOTIDE SEQUENCE [LARGE SCALE GENOMIC DNA]</scope>
    <source>
        <strain evidence="12">DSM 15807</strain>
    </source>
</reference>
<sequence length="284" mass="31482">MLRNIRYFTQMLLIFSFALTAIVALLFLIFFVFKEAAPAIRELGKEPFTSIYWYPTARKPEFGMLALIVATLLLTGFSSIFVIPIGYFVSFYLHTYSTPREKRFIKSIIEILSGVPSVIIGMFILIYISPILLKFEIWSTENFLLASIGLIILSLPYTVSLMTESLDSVDRSLEESSLALGVNKFHTTLKVTSKAAISGILNSVILTINRIIGETMVVLLVAGGAAMIPSSIFDPVKPLTAAIASEMGEVAIGSLHYHALFLAGLILLSISMFLTFLSKRFSRR</sequence>
<evidence type="ECO:0000313" key="12">
    <source>
        <dbReference type="Proteomes" id="UP000242592"/>
    </source>
</evidence>